<name>A0A6P1TJP2_9FIRM</name>
<evidence type="ECO:0000313" key="3">
    <source>
        <dbReference type="Proteomes" id="UP000464314"/>
    </source>
</evidence>
<feature type="transmembrane region" description="Helical" evidence="1">
    <location>
        <begin position="88"/>
        <end position="104"/>
    </location>
</feature>
<keyword evidence="1" id="KW-0812">Transmembrane</keyword>
<feature type="transmembrane region" description="Helical" evidence="1">
    <location>
        <begin position="34"/>
        <end position="52"/>
    </location>
</feature>
<dbReference type="KEGG" id="anr:Ana3638_05265"/>
<dbReference type="AlphaFoldDB" id="A0A6P1TJP2"/>
<dbReference type="RefSeq" id="WP_161837097.1">
    <property type="nucleotide sequence ID" value="NZ_CP048000.1"/>
</dbReference>
<protein>
    <submittedName>
        <fullName evidence="2">DUF3810 family protein</fullName>
    </submittedName>
</protein>
<dbReference type="Proteomes" id="UP000464314">
    <property type="component" value="Chromosome"/>
</dbReference>
<keyword evidence="1" id="KW-0472">Membrane</keyword>
<reference evidence="2 3" key="1">
    <citation type="submission" date="2020-01" db="EMBL/GenBank/DDBJ databases">
        <title>Genome analysis of Anaerocolumna sp. CBA3638.</title>
        <authorList>
            <person name="Kim J."/>
            <person name="Roh S.W."/>
        </authorList>
    </citation>
    <scope>NUCLEOTIDE SEQUENCE [LARGE SCALE GENOMIC DNA]</scope>
    <source>
        <strain evidence="2 3">CBA3638</strain>
    </source>
</reference>
<keyword evidence="3" id="KW-1185">Reference proteome</keyword>
<dbReference type="EMBL" id="CP048000">
    <property type="protein sequence ID" value="QHQ60261.1"/>
    <property type="molecule type" value="Genomic_DNA"/>
</dbReference>
<proteinExistence type="predicted"/>
<feature type="transmembrane region" description="Helical" evidence="1">
    <location>
        <begin position="116"/>
        <end position="141"/>
    </location>
</feature>
<organism evidence="2 3">
    <name type="scientific">Anaerocolumna sedimenticola</name>
    <dbReference type="NCBI Taxonomy" id="2696063"/>
    <lineage>
        <taxon>Bacteria</taxon>
        <taxon>Bacillati</taxon>
        <taxon>Bacillota</taxon>
        <taxon>Clostridia</taxon>
        <taxon>Lachnospirales</taxon>
        <taxon>Lachnospiraceae</taxon>
        <taxon>Anaerocolumna</taxon>
    </lineage>
</organism>
<evidence type="ECO:0000256" key="1">
    <source>
        <dbReference type="SAM" id="Phobius"/>
    </source>
</evidence>
<accession>A0A6P1TJP2</accession>
<gene>
    <name evidence="2" type="ORF">Ana3638_05265</name>
</gene>
<keyword evidence="1" id="KW-1133">Transmembrane helix</keyword>
<dbReference type="Pfam" id="PF12725">
    <property type="entry name" value="DUF3810"/>
    <property type="match status" value="1"/>
</dbReference>
<dbReference type="InterPro" id="IPR024294">
    <property type="entry name" value="DUF3810"/>
</dbReference>
<sequence>MYNNQSLELDIRNDIMEKPVSTKWYMAFYKKRTLWLLLFPVSFFLLWLVRNNPDIAEFVFARGLYKWISQGISMISGIFPFSLMELEIIFLPITAIYFILRFIYKIITKLRKKEAAGYTFTLGILNGICVLSIIFFLYLILGGTNYYRYSFASYSGLEIKDSSVDELYNLCLELADEAAGIREQLHEKKGVEDSSGVLKVNTTDWNEVSDNLEKAFMNLSKDYPVLGGYYTSLKPVLFSDVMSRMEITGIFWPFTMEANVNVDAADYSIPATMGHELAHLRGFMREDEANFIGYLVCKKSDNLEYQYSGIMLALTYAGNQLYKQDPSLFQSVREHYNTEMLADLRAEYFYWEQFENTVISTVSNTMNDNYLKANKQSDGVKSYGRMVDLLLAEYRKNHPSK</sequence>
<evidence type="ECO:0000313" key="2">
    <source>
        <dbReference type="EMBL" id="QHQ60261.1"/>
    </source>
</evidence>